<feature type="compositionally biased region" description="Polar residues" evidence="1">
    <location>
        <begin position="55"/>
        <end position="64"/>
    </location>
</feature>
<sequence length="186" mass="20666">MIVSPLVVSHYAQNMHTEVQLNLAPPAGGGGGGFFASGLFRSRQPSRPRAYSMLPLTNSTSQDEIGQERKLTSAHKKHSKGRKPPPQQKYYPLSQEDTLELLLLLNQVFIASDADIVRRMASATRATCPPPLRRPSHPPCEIFNSIMAPISVKSQNRRFSTLVTVSERVVLRDVSKSQITENLRFS</sequence>
<evidence type="ECO:0000313" key="3">
    <source>
        <dbReference type="Proteomes" id="UP000494206"/>
    </source>
</evidence>
<dbReference type="OrthoDB" id="5866828at2759"/>
<name>A0A8S1F8T4_9PELO</name>
<feature type="region of interest" description="Disordered" evidence="1">
    <location>
        <begin position="49"/>
        <end position="90"/>
    </location>
</feature>
<proteinExistence type="predicted"/>
<accession>A0A8S1F8T4</accession>
<comment type="caution">
    <text evidence="2">The sequence shown here is derived from an EMBL/GenBank/DDBJ whole genome shotgun (WGS) entry which is preliminary data.</text>
</comment>
<dbReference type="Proteomes" id="UP000494206">
    <property type="component" value="Unassembled WGS sequence"/>
</dbReference>
<evidence type="ECO:0000313" key="2">
    <source>
        <dbReference type="EMBL" id="CAB3410202.1"/>
    </source>
</evidence>
<dbReference type="EMBL" id="CADEPM010000010">
    <property type="protein sequence ID" value="CAB3410202.1"/>
    <property type="molecule type" value="Genomic_DNA"/>
</dbReference>
<gene>
    <name evidence="2" type="ORF">CBOVIS_LOCUS11758</name>
</gene>
<reference evidence="2 3" key="1">
    <citation type="submission" date="2020-04" db="EMBL/GenBank/DDBJ databases">
        <authorList>
            <person name="Laetsch R D."/>
            <person name="Stevens L."/>
            <person name="Kumar S."/>
            <person name="Blaxter L. M."/>
        </authorList>
    </citation>
    <scope>NUCLEOTIDE SEQUENCE [LARGE SCALE GENOMIC DNA]</scope>
</reference>
<evidence type="ECO:0000256" key="1">
    <source>
        <dbReference type="SAM" id="MobiDB-lite"/>
    </source>
</evidence>
<organism evidence="2 3">
    <name type="scientific">Caenorhabditis bovis</name>
    <dbReference type="NCBI Taxonomy" id="2654633"/>
    <lineage>
        <taxon>Eukaryota</taxon>
        <taxon>Metazoa</taxon>
        <taxon>Ecdysozoa</taxon>
        <taxon>Nematoda</taxon>
        <taxon>Chromadorea</taxon>
        <taxon>Rhabditida</taxon>
        <taxon>Rhabditina</taxon>
        <taxon>Rhabditomorpha</taxon>
        <taxon>Rhabditoidea</taxon>
        <taxon>Rhabditidae</taxon>
        <taxon>Peloderinae</taxon>
        <taxon>Caenorhabditis</taxon>
    </lineage>
</organism>
<keyword evidence="3" id="KW-1185">Reference proteome</keyword>
<feature type="compositionally biased region" description="Basic residues" evidence="1">
    <location>
        <begin position="72"/>
        <end position="83"/>
    </location>
</feature>
<dbReference type="AlphaFoldDB" id="A0A8S1F8T4"/>
<protein>
    <submittedName>
        <fullName evidence="2">Uncharacterized protein</fullName>
    </submittedName>
</protein>